<sequence>MSELRKRLEKRKLEREAMQPWYEKWFRFSPWLTTLLSAIAGPFIVFILALTFGPCIFNRLIAIIKSRLEAAHLLLIKTQYEVIS</sequence>
<gene>
    <name evidence="2" type="primary">Ervs711</name>
    <name evidence="2" type="ORF">ORISOL_R15667</name>
</gene>
<name>A0A7K6DVQ5_9PASS</name>
<keyword evidence="3" id="KW-1185">Reference proteome</keyword>
<dbReference type="Proteomes" id="UP000571324">
    <property type="component" value="Unassembled WGS sequence"/>
</dbReference>
<feature type="non-terminal residue" evidence="2">
    <location>
        <position position="84"/>
    </location>
</feature>
<keyword evidence="1" id="KW-0812">Transmembrane</keyword>
<dbReference type="EMBL" id="VZRL01010059">
    <property type="protein sequence ID" value="NWV30447.1"/>
    <property type="molecule type" value="Genomic_DNA"/>
</dbReference>
<dbReference type="InterPro" id="IPR018154">
    <property type="entry name" value="TLV/ENV_coat_polyprotein"/>
</dbReference>
<feature type="transmembrane region" description="Helical" evidence="1">
    <location>
        <begin position="31"/>
        <end position="57"/>
    </location>
</feature>
<dbReference type="OrthoDB" id="9633697at2759"/>
<organism evidence="2 3">
    <name type="scientific">Origma solitaria</name>
    <dbReference type="NCBI Taxonomy" id="720586"/>
    <lineage>
        <taxon>Eukaryota</taxon>
        <taxon>Metazoa</taxon>
        <taxon>Chordata</taxon>
        <taxon>Craniata</taxon>
        <taxon>Vertebrata</taxon>
        <taxon>Euteleostomi</taxon>
        <taxon>Archelosauria</taxon>
        <taxon>Archosauria</taxon>
        <taxon>Dinosauria</taxon>
        <taxon>Saurischia</taxon>
        <taxon>Theropoda</taxon>
        <taxon>Coelurosauria</taxon>
        <taxon>Aves</taxon>
        <taxon>Neognathae</taxon>
        <taxon>Neoaves</taxon>
        <taxon>Telluraves</taxon>
        <taxon>Australaves</taxon>
        <taxon>Passeriformes</taxon>
        <taxon>Meliphagoidea</taxon>
        <taxon>Acanthizidae</taxon>
        <taxon>Origma</taxon>
    </lineage>
</organism>
<reference evidence="2 3" key="1">
    <citation type="submission" date="2019-09" db="EMBL/GenBank/DDBJ databases">
        <title>Bird 10,000 Genomes (B10K) Project - Family phase.</title>
        <authorList>
            <person name="Zhang G."/>
        </authorList>
    </citation>
    <scope>NUCLEOTIDE SEQUENCE [LARGE SCALE GENOMIC DNA]</scope>
    <source>
        <strain evidence="2">B10K-DU-029-52</strain>
    </source>
</reference>
<protein>
    <submittedName>
        <fullName evidence="2">ENVT1 protein</fullName>
    </submittedName>
</protein>
<feature type="non-terminal residue" evidence="2">
    <location>
        <position position="1"/>
    </location>
</feature>
<dbReference type="PANTHER" id="PTHR10424:SF82">
    <property type="entry name" value="ENVELOPE GLYCOPROTEIN-RELATED"/>
    <property type="match status" value="1"/>
</dbReference>
<accession>A0A7K6DVQ5</accession>
<keyword evidence="1" id="KW-1133">Transmembrane helix</keyword>
<evidence type="ECO:0000313" key="2">
    <source>
        <dbReference type="EMBL" id="NWV30447.1"/>
    </source>
</evidence>
<dbReference type="Pfam" id="PF00429">
    <property type="entry name" value="TLV_coat"/>
    <property type="match status" value="1"/>
</dbReference>
<evidence type="ECO:0000256" key="1">
    <source>
        <dbReference type="SAM" id="Phobius"/>
    </source>
</evidence>
<dbReference type="AlphaFoldDB" id="A0A7K6DVQ5"/>
<comment type="caution">
    <text evidence="2">The sequence shown here is derived from an EMBL/GenBank/DDBJ whole genome shotgun (WGS) entry which is preliminary data.</text>
</comment>
<evidence type="ECO:0000313" key="3">
    <source>
        <dbReference type="Proteomes" id="UP000571324"/>
    </source>
</evidence>
<keyword evidence="1" id="KW-0472">Membrane</keyword>
<dbReference type="PANTHER" id="PTHR10424">
    <property type="entry name" value="VIRAL ENVELOPE PROTEIN"/>
    <property type="match status" value="1"/>
</dbReference>
<proteinExistence type="predicted"/>